<dbReference type="Proteomes" id="UP001500449">
    <property type="component" value="Unassembled WGS sequence"/>
</dbReference>
<protein>
    <recommendedName>
        <fullName evidence="4">Intracellular septation protein A</fullName>
    </recommendedName>
</protein>
<reference evidence="2 3" key="1">
    <citation type="journal article" date="2019" name="Int. J. Syst. Evol. Microbiol.">
        <title>The Global Catalogue of Microorganisms (GCM) 10K type strain sequencing project: providing services to taxonomists for standard genome sequencing and annotation.</title>
        <authorList>
            <consortium name="The Broad Institute Genomics Platform"/>
            <consortium name="The Broad Institute Genome Sequencing Center for Infectious Disease"/>
            <person name="Wu L."/>
            <person name="Ma J."/>
        </authorList>
    </citation>
    <scope>NUCLEOTIDE SEQUENCE [LARGE SCALE GENOMIC DNA]</scope>
    <source>
        <strain evidence="2 3">JCM 16009</strain>
    </source>
</reference>
<name>A0ABN2N9E1_9PSEU</name>
<feature type="transmembrane region" description="Helical" evidence="1">
    <location>
        <begin position="159"/>
        <end position="182"/>
    </location>
</feature>
<accession>A0ABN2N9E1</accession>
<dbReference type="EMBL" id="BAAAQK010000012">
    <property type="protein sequence ID" value="GAA1855640.1"/>
    <property type="molecule type" value="Genomic_DNA"/>
</dbReference>
<keyword evidence="1" id="KW-0812">Transmembrane</keyword>
<comment type="caution">
    <text evidence="2">The sequence shown here is derived from an EMBL/GenBank/DDBJ whole genome shotgun (WGS) entry which is preliminary data.</text>
</comment>
<evidence type="ECO:0000313" key="3">
    <source>
        <dbReference type="Proteomes" id="UP001500449"/>
    </source>
</evidence>
<feature type="transmembrane region" description="Helical" evidence="1">
    <location>
        <begin position="48"/>
        <end position="68"/>
    </location>
</feature>
<evidence type="ECO:0000256" key="1">
    <source>
        <dbReference type="SAM" id="Phobius"/>
    </source>
</evidence>
<keyword evidence="1" id="KW-0472">Membrane</keyword>
<keyword evidence="1" id="KW-1133">Transmembrane helix</keyword>
<feature type="transmembrane region" description="Helical" evidence="1">
    <location>
        <begin position="20"/>
        <end position="42"/>
    </location>
</feature>
<dbReference type="RefSeq" id="WP_344418937.1">
    <property type="nucleotide sequence ID" value="NZ_BAAAQK010000012.1"/>
</dbReference>
<proteinExistence type="predicted"/>
<keyword evidence="3" id="KW-1185">Reference proteome</keyword>
<dbReference type="NCBIfam" id="NF041646">
    <property type="entry name" value="VC0807_fam"/>
    <property type="match status" value="1"/>
</dbReference>
<evidence type="ECO:0008006" key="4">
    <source>
        <dbReference type="Google" id="ProtNLM"/>
    </source>
</evidence>
<feature type="transmembrane region" description="Helical" evidence="1">
    <location>
        <begin position="75"/>
        <end position="93"/>
    </location>
</feature>
<feature type="transmembrane region" description="Helical" evidence="1">
    <location>
        <begin position="188"/>
        <end position="210"/>
    </location>
</feature>
<feature type="transmembrane region" description="Helical" evidence="1">
    <location>
        <begin position="99"/>
        <end position="120"/>
    </location>
</feature>
<evidence type="ECO:0000313" key="2">
    <source>
        <dbReference type="EMBL" id="GAA1855640.1"/>
    </source>
</evidence>
<sequence length="234" mass="25116">MSEQAAAGGIRQPSARSAIVGLIPSMIVDVALPLVTYYVLAAQGVPDLWALLISGVWPVLSVVVSLVRRGRVDEFGLFVLVLIVAGTASSLLFDDPRLLLLKSSVFTGVLGIVFLATLFAKRPLMFYFGRKFGTDGSAEGLARWESFWRLPAFRHGQRVMTIVWGLGFVAEAAVRVPLVFALPVSVSVVISDVLPFVVIAGLVTWTVFYAKRNAARSKAQAAEIDAELGAGLPD</sequence>
<organism evidence="2 3">
    <name type="scientific">Pseudonocardia ailaonensis</name>
    <dbReference type="NCBI Taxonomy" id="367279"/>
    <lineage>
        <taxon>Bacteria</taxon>
        <taxon>Bacillati</taxon>
        <taxon>Actinomycetota</taxon>
        <taxon>Actinomycetes</taxon>
        <taxon>Pseudonocardiales</taxon>
        <taxon>Pseudonocardiaceae</taxon>
        <taxon>Pseudonocardia</taxon>
    </lineage>
</organism>
<gene>
    <name evidence="2" type="ORF">GCM10009836_39710</name>
</gene>